<proteinExistence type="predicted"/>
<dbReference type="AlphaFoldDB" id="A0A7G9WEB6"/>
<dbReference type="PIRSF" id="PIRSF003180">
    <property type="entry name" value="DiGMPpdiest_YuxH"/>
    <property type="match status" value="1"/>
</dbReference>
<keyword evidence="3" id="KW-1185">Reference proteome</keyword>
<dbReference type="SUPFAM" id="SSF141868">
    <property type="entry name" value="EAL domain-like"/>
    <property type="match status" value="1"/>
</dbReference>
<dbReference type="KEGG" id="caml:H6X83_08635"/>
<feature type="domain" description="HDOD" evidence="1">
    <location>
        <begin position="196"/>
        <end position="384"/>
    </location>
</feature>
<evidence type="ECO:0000313" key="3">
    <source>
        <dbReference type="Proteomes" id="UP000516046"/>
    </source>
</evidence>
<reference evidence="2 3" key="1">
    <citation type="submission" date="2020-08" db="EMBL/GenBank/DDBJ databases">
        <authorList>
            <person name="Ren C."/>
            <person name="Gu Y."/>
            <person name="Xu Y."/>
        </authorList>
    </citation>
    <scope>NUCLEOTIDE SEQUENCE [LARGE SCALE GENOMIC DNA]</scope>
    <source>
        <strain evidence="2 3">LBM18003</strain>
    </source>
</reference>
<dbReference type="EMBL" id="CP060696">
    <property type="protein sequence ID" value="QNO17028.1"/>
    <property type="molecule type" value="Genomic_DNA"/>
</dbReference>
<dbReference type="Gene3D" id="1.10.3210.10">
    <property type="entry name" value="Hypothetical protein af1432"/>
    <property type="match status" value="1"/>
</dbReference>
<dbReference type="Pfam" id="PF08668">
    <property type="entry name" value="HDOD"/>
    <property type="match status" value="1"/>
</dbReference>
<dbReference type="Gene3D" id="3.20.20.450">
    <property type="entry name" value="EAL domain"/>
    <property type="match status" value="1"/>
</dbReference>
<dbReference type="PROSITE" id="PS51833">
    <property type="entry name" value="HDOD"/>
    <property type="match status" value="1"/>
</dbReference>
<name>A0A7G9WEB6_9FIRM</name>
<evidence type="ECO:0000259" key="1">
    <source>
        <dbReference type="PROSITE" id="PS51833"/>
    </source>
</evidence>
<dbReference type="RefSeq" id="WP_212506095.1">
    <property type="nucleotide sequence ID" value="NZ_CP060696.1"/>
</dbReference>
<dbReference type="SUPFAM" id="SSF109604">
    <property type="entry name" value="HD-domain/PDEase-like"/>
    <property type="match status" value="1"/>
</dbReference>
<dbReference type="InterPro" id="IPR014408">
    <property type="entry name" value="dGMP_Pdiesterase_EAL/HD-GYP"/>
</dbReference>
<dbReference type="InterPro" id="IPR035919">
    <property type="entry name" value="EAL_sf"/>
</dbReference>
<sequence length="424" mass="48098">METCIVRQPIMNREKKVVAYEVMFQENESSLYNQQDTRAANAIQDFFMGLDQNNFLGDKDAFVTFTPNLLMKNIPRIFSEKRLVIQIEDNVIVHPLAQRIICRYKKQGYRLALMNFEFTPRCFGILDNITIIKINFSNPSDPNIAQLVSVARSFGKQVAAYNVNTEKAMEKANELQVDFYQGKNVANLLSTNVRRMDHLQTNFFQLMVAATREEPNMDDIERIISQDVTLTYALLKMVNSSYFALSNKVTSVMQALMILGIGQLKQWVYLMSFSGEEDSANNELIRTAFLRGSMCQALVDFLPDFPLARSEAYLLGMFSTLDTLLQVPLESALEALPVSEELKAGLLTGEGKSGALLRLVVKYEDADWHAVANAAATLDLSMTFIAQKYLECVEYVNDIWDDLMNPFEDQKSDGNSDDEEDKTD</sequence>
<protein>
    <submittedName>
        <fullName evidence="2">HDOD domain-containing protein</fullName>
    </submittedName>
</protein>
<dbReference type="InterPro" id="IPR013976">
    <property type="entry name" value="HDOD"/>
</dbReference>
<gene>
    <name evidence="2" type="ORF">H6X83_08635</name>
</gene>
<organism evidence="2 3">
    <name type="scientific">Caproicibacterium amylolyticum</name>
    <dbReference type="NCBI Taxonomy" id="2766537"/>
    <lineage>
        <taxon>Bacteria</taxon>
        <taxon>Bacillati</taxon>
        <taxon>Bacillota</taxon>
        <taxon>Clostridia</taxon>
        <taxon>Eubacteriales</taxon>
        <taxon>Oscillospiraceae</taxon>
        <taxon>Caproicibacterium</taxon>
    </lineage>
</organism>
<dbReference type="PANTHER" id="PTHR33525">
    <property type="match status" value="1"/>
</dbReference>
<accession>A0A7G9WEB6</accession>
<dbReference type="InterPro" id="IPR052340">
    <property type="entry name" value="RNase_Y/CdgJ"/>
</dbReference>
<dbReference type="Proteomes" id="UP000516046">
    <property type="component" value="Chromosome"/>
</dbReference>
<evidence type="ECO:0000313" key="2">
    <source>
        <dbReference type="EMBL" id="QNO17028.1"/>
    </source>
</evidence>
<dbReference type="PANTHER" id="PTHR33525:SF4">
    <property type="entry name" value="CYCLIC DI-GMP PHOSPHODIESTERASE CDGJ"/>
    <property type="match status" value="1"/>
</dbReference>